<dbReference type="Pfam" id="PF00294">
    <property type="entry name" value="PfkB"/>
    <property type="match status" value="1"/>
</dbReference>
<name>A0ABS3FTT9_9CYAN</name>
<keyword evidence="5" id="KW-1185">Reference proteome</keyword>
<evidence type="ECO:0000259" key="3">
    <source>
        <dbReference type="Pfam" id="PF00294"/>
    </source>
</evidence>
<dbReference type="InterPro" id="IPR002139">
    <property type="entry name" value="Ribo/fructo_kinase"/>
</dbReference>
<feature type="domain" description="Carbohydrate kinase PfkB" evidence="3">
    <location>
        <begin position="2"/>
        <end position="66"/>
    </location>
</feature>
<comment type="caution">
    <text evidence="4">The sequence shown here is derived from an EMBL/GenBank/DDBJ whole genome shotgun (WGS) entry which is preliminary data.</text>
</comment>
<dbReference type="InterPro" id="IPR011611">
    <property type="entry name" value="PfkB_dom"/>
</dbReference>
<gene>
    <name evidence="4" type="ORF">J0895_15150</name>
</gene>
<keyword evidence="1" id="KW-0808">Transferase</keyword>
<dbReference type="Gene3D" id="3.40.1190.20">
    <property type="match status" value="1"/>
</dbReference>
<sequence length="66" mass="6771">MSIIVFGSINLDLVTRTHRLPKPGETLAGISFFTASGGKGANQAVAAARLGMTTFMIGRVGGDSFG</sequence>
<dbReference type="PANTHER" id="PTHR10584">
    <property type="entry name" value="SUGAR KINASE"/>
    <property type="match status" value="1"/>
</dbReference>
<reference evidence="4 5" key="1">
    <citation type="submission" date="2021-03" db="EMBL/GenBank/DDBJ databases">
        <title>Metabolic Capacity of the Antarctic Cyanobacterium Phormidium pseudopriestleyi that Sustains Oxygenic Photosynthesis in the Presence of Hydrogen Sulfide.</title>
        <authorList>
            <person name="Lumian J.E."/>
            <person name="Jungblut A.D."/>
            <person name="Dillon M.L."/>
            <person name="Hawes I."/>
            <person name="Doran P.T."/>
            <person name="Mackey T.J."/>
            <person name="Dick G.J."/>
            <person name="Grettenberger C.L."/>
            <person name="Sumner D.Y."/>
        </authorList>
    </citation>
    <scope>NUCLEOTIDE SEQUENCE [LARGE SCALE GENOMIC DNA]</scope>
    <source>
        <strain evidence="4 5">FRX01</strain>
    </source>
</reference>
<evidence type="ECO:0000256" key="1">
    <source>
        <dbReference type="ARBA" id="ARBA00022679"/>
    </source>
</evidence>
<feature type="non-terminal residue" evidence="4">
    <location>
        <position position="66"/>
    </location>
</feature>
<dbReference type="SUPFAM" id="SSF53613">
    <property type="entry name" value="Ribokinase-like"/>
    <property type="match status" value="1"/>
</dbReference>
<protein>
    <submittedName>
        <fullName evidence="4">Ribokinase</fullName>
    </submittedName>
</protein>
<keyword evidence="2" id="KW-0418">Kinase</keyword>
<dbReference type="Proteomes" id="UP000664844">
    <property type="component" value="Unassembled WGS sequence"/>
</dbReference>
<dbReference type="RefSeq" id="WP_242541340.1">
    <property type="nucleotide sequence ID" value="NZ_JAFLQW010000404.1"/>
</dbReference>
<organism evidence="4 5">
    <name type="scientific">Phormidium pseudopriestleyi FRX01</name>
    <dbReference type="NCBI Taxonomy" id="1759528"/>
    <lineage>
        <taxon>Bacteria</taxon>
        <taxon>Bacillati</taxon>
        <taxon>Cyanobacteriota</taxon>
        <taxon>Cyanophyceae</taxon>
        <taxon>Oscillatoriophycideae</taxon>
        <taxon>Oscillatoriales</taxon>
        <taxon>Oscillatoriaceae</taxon>
        <taxon>Phormidium</taxon>
    </lineage>
</organism>
<proteinExistence type="predicted"/>
<dbReference type="PRINTS" id="PR00990">
    <property type="entry name" value="RIBOKINASE"/>
</dbReference>
<accession>A0ABS3FTT9</accession>
<evidence type="ECO:0000256" key="2">
    <source>
        <dbReference type="ARBA" id="ARBA00022777"/>
    </source>
</evidence>
<dbReference type="InterPro" id="IPR029056">
    <property type="entry name" value="Ribokinase-like"/>
</dbReference>
<evidence type="ECO:0000313" key="5">
    <source>
        <dbReference type="Proteomes" id="UP000664844"/>
    </source>
</evidence>
<dbReference type="PANTHER" id="PTHR10584:SF166">
    <property type="entry name" value="RIBOKINASE"/>
    <property type="match status" value="1"/>
</dbReference>
<evidence type="ECO:0000313" key="4">
    <source>
        <dbReference type="EMBL" id="MBO0350409.1"/>
    </source>
</evidence>
<dbReference type="EMBL" id="JAFLQW010000404">
    <property type="protein sequence ID" value="MBO0350409.1"/>
    <property type="molecule type" value="Genomic_DNA"/>
</dbReference>